<dbReference type="GO" id="GO:0008270">
    <property type="term" value="F:zinc ion binding"/>
    <property type="evidence" value="ECO:0007669"/>
    <property type="project" value="UniProtKB-KW"/>
</dbReference>
<name>A0A0C9WGQ5_9AGAR</name>
<evidence type="ECO:0000259" key="6">
    <source>
        <dbReference type="Pfam" id="PF05699"/>
    </source>
</evidence>
<dbReference type="SUPFAM" id="SSF53098">
    <property type="entry name" value="Ribonuclease H-like"/>
    <property type="match status" value="1"/>
</dbReference>
<evidence type="ECO:0000256" key="3">
    <source>
        <dbReference type="ARBA" id="ARBA00022771"/>
    </source>
</evidence>
<keyword evidence="5" id="KW-0539">Nucleus</keyword>
<reference evidence="8" key="2">
    <citation type="submission" date="2015-01" db="EMBL/GenBank/DDBJ databases">
        <title>Evolutionary Origins and Diversification of the Mycorrhizal Mutualists.</title>
        <authorList>
            <consortium name="DOE Joint Genome Institute"/>
            <consortium name="Mycorrhizal Genomics Consortium"/>
            <person name="Kohler A."/>
            <person name="Kuo A."/>
            <person name="Nagy L.G."/>
            <person name="Floudas D."/>
            <person name="Copeland A."/>
            <person name="Barry K.W."/>
            <person name="Cichocki N."/>
            <person name="Veneault-Fourrey C."/>
            <person name="LaButti K."/>
            <person name="Lindquist E.A."/>
            <person name="Lipzen A."/>
            <person name="Lundell T."/>
            <person name="Morin E."/>
            <person name="Murat C."/>
            <person name="Riley R."/>
            <person name="Ohm R."/>
            <person name="Sun H."/>
            <person name="Tunlid A."/>
            <person name="Henrissat B."/>
            <person name="Grigoriev I.V."/>
            <person name="Hibbett D.S."/>
            <person name="Martin F."/>
        </authorList>
    </citation>
    <scope>NUCLEOTIDE SEQUENCE [LARGE SCALE GENOMIC DNA]</scope>
    <source>
        <strain evidence="8">LaAM-08-1</strain>
    </source>
</reference>
<accession>A0A0C9WGQ5</accession>
<dbReference type="Proteomes" id="UP000054477">
    <property type="component" value="Unassembled WGS sequence"/>
</dbReference>
<dbReference type="GO" id="GO:0046983">
    <property type="term" value="F:protein dimerization activity"/>
    <property type="evidence" value="ECO:0007669"/>
    <property type="project" value="InterPro"/>
</dbReference>
<dbReference type="PANTHER" id="PTHR46481:SF10">
    <property type="entry name" value="ZINC FINGER BED DOMAIN-CONTAINING PROTEIN 39"/>
    <property type="match status" value="1"/>
</dbReference>
<organism evidence="7 8">
    <name type="scientific">Laccaria amethystina LaAM-08-1</name>
    <dbReference type="NCBI Taxonomy" id="1095629"/>
    <lineage>
        <taxon>Eukaryota</taxon>
        <taxon>Fungi</taxon>
        <taxon>Dikarya</taxon>
        <taxon>Basidiomycota</taxon>
        <taxon>Agaricomycotina</taxon>
        <taxon>Agaricomycetes</taxon>
        <taxon>Agaricomycetidae</taxon>
        <taxon>Agaricales</taxon>
        <taxon>Agaricineae</taxon>
        <taxon>Hydnangiaceae</taxon>
        <taxon>Laccaria</taxon>
    </lineage>
</organism>
<dbReference type="EMBL" id="KN839398">
    <property type="protein sequence ID" value="KIJ89854.1"/>
    <property type="molecule type" value="Genomic_DNA"/>
</dbReference>
<evidence type="ECO:0000256" key="4">
    <source>
        <dbReference type="ARBA" id="ARBA00022833"/>
    </source>
</evidence>
<reference evidence="7 8" key="1">
    <citation type="submission" date="2014-04" db="EMBL/GenBank/DDBJ databases">
        <authorList>
            <consortium name="DOE Joint Genome Institute"/>
            <person name="Kuo A."/>
            <person name="Kohler A."/>
            <person name="Nagy L.G."/>
            <person name="Floudas D."/>
            <person name="Copeland A."/>
            <person name="Barry K.W."/>
            <person name="Cichocki N."/>
            <person name="Veneault-Fourrey C."/>
            <person name="LaButti K."/>
            <person name="Lindquist E.A."/>
            <person name="Lipzen A."/>
            <person name="Lundell T."/>
            <person name="Morin E."/>
            <person name="Murat C."/>
            <person name="Sun H."/>
            <person name="Tunlid A."/>
            <person name="Henrissat B."/>
            <person name="Grigoriev I.V."/>
            <person name="Hibbett D.S."/>
            <person name="Martin F."/>
            <person name="Nordberg H.P."/>
            <person name="Cantor M.N."/>
            <person name="Hua S.X."/>
        </authorList>
    </citation>
    <scope>NUCLEOTIDE SEQUENCE [LARGE SCALE GENOMIC DNA]</scope>
    <source>
        <strain evidence="7 8">LaAM-08-1</strain>
    </source>
</reference>
<dbReference type="HOGENOM" id="CLU_009123_9_0_1"/>
<evidence type="ECO:0000313" key="7">
    <source>
        <dbReference type="EMBL" id="KIJ89854.1"/>
    </source>
</evidence>
<keyword evidence="2" id="KW-0479">Metal-binding</keyword>
<feature type="domain" description="HAT C-terminal dimerisation" evidence="6">
    <location>
        <begin position="123"/>
        <end position="201"/>
    </location>
</feature>
<evidence type="ECO:0000256" key="1">
    <source>
        <dbReference type="ARBA" id="ARBA00004123"/>
    </source>
</evidence>
<evidence type="ECO:0000256" key="5">
    <source>
        <dbReference type="ARBA" id="ARBA00023242"/>
    </source>
</evidence>
<dbReference type="InterPro" id="IPR052035">
    <property type="entry name" value="ZnF_BED_domain_contain"/>
</dbReference>
<dbReference type="AlphaFoldDB" id="A0A0C9WGQ5"/>
<protein>
    <recommendedName>
        <fullName evidence="6">HAT C-terminal dimerisation domain-containing protein</fullName>
    </recommendedName>
</protein>
<dbReference type="InterPro" id="IPR008906">
    <property type="entry name" value="HATC_C_dom"/>
</dbReference>
<keyword evidence="4" id="KW-0862">Zinc</keyword>
<dbReference type="GO" id="GO:0005634">
    <property type="term" value="C:nucleus"/>
    <property type="evidence" value="ECO:0007669"/>
    <property type="project" value="UniProtKB-SubCell"/>
</dbReference>
<dbReference type="Pfam" id="PF05699">
    <property type="entry name" value="Dimer_Tnp_hAT"/>
    <property type="match status" value="1"/>
</dbReference>
<dbReference type="InterPro" id="IPR012337">
    <property type="entry name" value="RNaseH-like_sf"/>
</dbReference>
<proteinExistence type="predicted"/>
<keyword evidence="8" id="KW-1185">Reference proteome</keyword>
<dbReference type="PANTHER" id="PTHR46481">
    <property type="entry name" value="ZINC FINGER BED DOMAIN-CONTAINING PROTEIN 4"/>
    <property type="match status" value="1"/>
</dbReference>
<dbReference type="OrthoDB" id="3262464at2759"/>
<sequence>MVSIHILRDRLGTGDRSMRDSGLLHPYFKLAYIKLAWGGAEEQAAERRKGNRLAKNWQDEAQKILEITMERYWKARPAASPTPPSASTSGVAQPNEASILSEFDRHRLALLSSQNEDEGWQPEMRRYLKDLPADVTKDTDIVKWWQNNGALYPTLRRIALDYLPCQASSVPCERLFSAGGEVATKRRAQLGAVRFEELQMMKFAWRNNIGDLAAWNSAHVEEIDNEIREYEDMLVSDRDFEEWDKSVDELVLVAQR</sequence>
<evidence type="ECO:0000313" key="8">
    <source>
        <dbReference type="Proteomes" id="UP000054477"/>
    </source>
</evidence>
<keyword evidence="3" id="KW-0863">Zinc-finger</keyword>
<evidence type="ECO:0000256" key="2">
    <source>
        <dbReference type="ARBA" id="ARBA00022723"/>
    </source>
</evidence>
<comment type="subcellular location">
    <subcellularLocation>
        <location evidence="1">Nucleus</location>
    </subcellularLocation>
</comment>
<gene>
    <name evidence="7" type="ORF">K443DRAFT_135722</name>
</gene>